<keyword evidence="2" id="KW-1185">Reference proteome</keyword>
<dbReference type="EMBL" id="CM023475">
    <property type="protein sequence ID" value="KAH7945103.1"/>
    <property type="molecule type" value="Genomic_DNA"/>
</dbReference>
<proteinExistence type="predicted"/>
<organism evidence="1 2">
    <name type="scientific">Dermacentor silvarum</name>
    <name type="common">Tick</name>
    <dbReference type="NCBI Taxonomy" id="543639"/>
    <lineage>
        <taxon>Eukaryota</taxon>
        <taxon>Metazoa</taxon>
        <taxon>Ecdysozoa</taxon>
        <taxon>Arthropoda</taxon>
        <taxon>Chelicerata</taxon>
        <taxon>Arachnida</taxon>
        <taxon>Acari</taxon>
        <taxon>Parasitiformes</taxon>
        <taxon>Ixodida</taxon>
        <taxon>Ixodoidea</taxon>
        <taxon>Ixodidae</taxon>
        <taxon>Rhipicephalinae</taxon>
        <taxon>Dermacentor</taxon>
    </lineage>
</organism>
<comment type="caution">
    <text evidence="1">The sequence shown here is derived from an EMBL/GenBank/DDBJ whole genome shotgun (WGS) entry which is preliminary data.</text>
</comment>
<name>A0ACB8CJG7_DERSI</name>
<evidence type="ECO:0000313" key="1">
    <source>
        <dbReference type="EMBL" id="KAH7945103.1"/>
    </source>
</evidence>
<dbReference type="Proteomes" id="UP000821865">
    <property type="component" value="Chromosome 6"/>
</dbReference>
<evidence type="ECO:0000313" key="2">
    <source>
        <dbReference type="Proteomes" id="UP000821865"/>
    </source>
</evidence>
<protein>
    <submittedName>
        <fullName evidence="1">Uncharacterized protein</fullName>
    </submittedName>
</protein>
<gene>
    <name evidence="1" type="ORF">HPB49_006830</name>
</gene>
<sequence length="67" mass="7786">MHGHCYDKVKQETEQLRDTIAKELKLEPVEEEVVIAYQGDEKQGGRVVEVDRPRPAWFSKNLMKQSS</sequence>
<accession>A0ACB8CJG7</accession>
<reference evidence="1" key="1">
    <citation type="submission" date="2020-05" db="EMBL/GenBank/DDBJ databases">
        <title>Large-scale comparative analyses of tick genomes elucidate their genetic diversity and vector capacities.</title>
        <authorList>
            <person name="Jia N."/>
            <person name="Wang J."/>
            <person name="Shi W."/>
            <person name="Du L."/>
            <person name="Sun Y."/>
            <person name="Zhan W."/>
            <person name="Jiang J."/>
            <person name="Wang Q."/>
            <person name="Zhang B."/>
            <person name="Ji P."/>
            <person name="Sakyi L.B."/>
            <person name="Cui X."/>
            <person name="Yuan T."/>
            <person name="Jiang B."/>
            <person name="Yang W."/>
            <person name="Lam T.T.-Y."/>
            <person name="Chang Q."/>
            <person name="Ding S."/>
            <person name="Wang X."/>
            <person name="Zhu J."/>
            <person name="Ruan X."/>
            <person name="Zhao L."/>
            <person name="Wei J."/>
            <person name="Que T."/>
            <person name="Du C."/>
            <person name="Cheng J."/>
            <person name="Dai P."/>
            <person name="Han X."/>
            <person name="Huang E."/>
            <person name="Gao Y."/>
            <person name="Liu J."/>
            <person name="Shao H."/>
            <person name="Ye R."/>
            <person name="Li L."/>
            <person name="Wei W."/>
            <person name="Wang X."/>
            <person name="Wang C."/>
            <person name="Yang T."/>
            <person name="Huo Q."/>
            <person name="Li W."/>
            <person name="Guo W."/>
            <person name="Chen H."/>
            <person name="Zhou L."/>
            <person name="Ni X."/>
            <person name="Tian J."/>
            <person name="Zhou Y."/>
            <person name="Sheng Y."/>
            <person name="Liu T."/>
            <person name="Pan Y."/>
            <person name="Xia L."/>
            <person name="Li J."/>
            <person name="Zhao F."/>
            <person name="Cao W."/>
        </authorList>
    </citation>
    <scope>NUCLEOTIDE SEQUENCE</scope>
    <source>
        <strain evidence="1">Dsil-2018</strain>
    </source>
</reference>